<dbReference type="AlphaFoldDB" id="A0A1M6VI14"/>
<dbReference type="EMBL" id="FRAB01000039">
    <property type="protein sequence ID" value="SHK80995.1"/>
    <property type="molecule type" value="Genomic_DNA"/>
</dbReference>
<reference evidence="2 3" key="1">
    <citation type="submission" date="2016-11" db="EMBL/GenBank/DDBJ databases">
        <authorList>
            <person name="Jaros S."/>
            <person name="Januszkiewicz K."/>
            <person name="Wedrychowicz H."/>
        </authorList>
    </citation>
    <scope>NUCLEOTIDE SEQUENCE [LARGE SCALE GENOMIC DNA]</scope>
    <source>
        <strain evidence="2 3">LMG 20594</strain>
    </source>
</reference>
<dbReference type="OrthoDB" id="3982782at2"/>
<dbReference type="STRING" id="169427.SAMN05192548_103928"/>
<organism evidence="2 3">
    <name type="scientific">Paraburkholderia terricola</name>
    <dbReference type="NCBI Taxonomy" id="169427"/>
    <lineage>
        <taxon>Bacteria</taxon>
        <taxon>Pseudomonadati</taxon>
        <taxon>Pseudomonadota</taxon>
        <taxon>Betaproteobacteria</taxon>
        <taxon>Burkholderiales</taxon>
        <taxon>Burkholderiaceae</taxon>
        <taxon>Paraburkholderia</taxon>
    </lineage>
</organism>
<dbReference type="GO" id="GO:0016787">
    <property type="term" value="F:hydrolase activity"/>
    <property type="evidence" value="ECO:0007669"/>
    <property type="project" value="UniProtKB-KW"/>
</dbReference>
<dbReference type="RefSeq" id="WP_073431555.1">
    <property type="nucleotide sequence ID" value="NZ_CADFGY010000008.1"/>
</dbReference>
<keyword evidence="2" id="KW-0378">Hydrolase</keyword>
<feature type="region of interest" description="Disordered" evidence="1">
    <location>
        <begin position="1"/>
        <end position="68"/>
    </location>
</feature>
<dbReference type="Gene3D" id="3.20.20.140">
    <property type="entry name" value="Metal-dependent hydrolases"/>
    <property type="match status" value="1"/>
</dbReference>
<gene>
    <name evidence="2" type="ORF">SAMN05192548_103928</name>
</gene>
<protein>
    <submittedName>
        <fullName evidence="2">Amidohydrolase</fullName>
    </submittedName>
</protein>
<dbReference type="SUPFAM" id="SSF51556">
    <property type="entry name" value="Metallo-dependent hydrolases"/>
    <property type="match status" value="1"/>
</dbReference>
<evidence type="ECO:0000256" key="1">
    <source>
        <dbReference type="SAM" id="MobiDB-lite"/>
    </source>
</evidence>
<proteinExistence type="predicted"/>
<name>A0A1M6VI14_9BURK</name>
<accession>A0A1M6VI14</accession>
<evidence type="ECO:0000313" key="3">
    <source>
        <dbReference type="Proteomes" id="UP000184395"/>
    </source>
</evidence>
<evidence type="ECO:0000313" key="2">
    <source>
        <dbReference type="EMBL" id="SHK80995.1"/>
    </source>
</evidence>
<dbReference type="InterPro" id="IPR032466">
    <property type="entry name" value="Metal_Hydrolase"/>
</dbReference>
<dbReference type="Proteomes" id="UP000184395">
    <property type="component" value="Unassembled WGS sequence"/>
</dbReference>
<feature type="compositionally biased region" description="Polar residues" evidence="1">
    <location>
        <begin position="1"/>
        <end position="19"/>
    </location>
</feature>
<sequence>MTRINSAHTPATDHTSEAGSSGAGQPAARRGGTSRKRGATSLGGTGSPQPSAPKRAATGGGETANPPVRAGADKLLRAHTRFFDDNSVSVRGFDVSPAGPGAAGQKRAVSQALRGTPELSAMLTATVDTLAQHPLENAHASRNATGDWMSDSHFHPTNYVQQGMVPREMLKMMDEVGIHRSVMSPIPTDVMPCGSHDEHTHAPNHNKIPAESYYVQQKHTNIQPHELTPEVEKEITQGAHLMLNQQVDADTALFMQIAQLSHAERDRLDPMVTGLHLGSPLSPQALLLKLATHPGMFTGVGEVTIHKELVQQQYEGSRQANLTNNVQSFKQLVATAGVIGMPVVLHCDVDSTENQRANGIGQPQYLNDLKKLFASPETSKTTLIWAHCGGIGRFVRKPIDHANNLRTILSDPQMSHIHIDISWSRVARQIVMKTQPDGTEVPDHESVHAWAALINEFPDRFLFGSDALNPQVKDTWAETGNMYKPLLDQLTPEARVAVKTGNYDRVLTEARPKVRAFERHVLTRDFVEKGLRSSGDGRVNDGPHIDPEALRAARDEAYTNAGVDHNGRPLDAAVH</sequence>